<evidence type="ECO:0000256" key="6">
    <source>
        <dbReference type="SAM" id="MobiDB-lite"/>
    </source>
</evidence>
<dbReference type="PROSITE" id="PS50850">
    <property type="entry name" value="MFS"/>
    <property type="match status" value="1"/>
</dbReference>
<dbReference type="EMBL" id="JPKY01000041">
    <property type="protein sequence ID" value="KFH44863.1"/>
    <property type="molecule type" value="Genomic_DNA"/>
</dbReference>
<feature type="compositionally biased region" description="Basic and acidic residues" evidence="6">
    <location>
        <begin position="18"/>
        <end position="27"/>
    </location>
</feature>
<comment type="subcellular location">
    <subcellularLocation>
        <location evidence="1">Membrane</location>
        <topology evidence="1">Multi-pass membrane protein</topology>
    </subcellularLocation>
</comment>
<dbReference type="STRING" id="857340.A0A086T681"/>
<keyword evidence="10" id="KW-1185">Reference proteome</keyword>
<dbReference type="PANTHER" id="PTHR23502:SF156">
    <property type="entry name" value="TRANSPORTER, PUTATIVE (AFU_ORTHOLOGUE AFUA_5G00420)-RELATED"/>
    <property type="match status" value="1"/>
</dbReference>
<feature type="compositionally biased region" description="Polar residues" evidence="6">
    <location>
        <begin position="28"/>
        <end position="44"/>
    </location>
</feature>
<dbReference type="GO" id="GO:0022857">
    <property type="term" value="F:transmembrane transporter activity"/>
    <property type="evidence" value="ECO:0007669"/>
    <property type="project" value="InterPro"/>
</dbReference>
<proteinExistence type="predicted"/>
<comment type="caution">
    <text evidence="9">The sequence shown here is derived from an EMBL/GenBank/DDBJ whole genome shotgun (WGS) entry which is preliminary data.</text>
</comment>
<reference evidence="10" key="1">
    <citation type="journal article" date="2014" name="Genome Announc.">
        <title>Genome sequence and annotation of Acremonium chrysogenum, producer of the beta-lactam antibiotic cephalosporin C.</title>
        <authorList>
            <person name="Terfehr D."/>
            <person name="Dahlmann T.A."/>
            <person name="Specht T."/>
            <person name="Zadra I."/>
            <person name="Kuernsteiner H."/>
            <person name="Kueck U."/>
        </authorList>
    </citation>
    <scope>NUCLEOTIDE SEQUENCE [LARGE SCALE GENOMIC DNA]</scope>
    <source>
        <strain evidence="10">ATCC 11550 / CBS 779.69 / DSM 880 / IAM 14645 / JCM 23072 / IMI 49137</strain>
    </source>
</reference>
<dbReference type="InterPro" id="IPR020846">
    <property type="entry name" value="MFS_dom"/>
</dbReference>
<dbReference type="CDD" id="cd17323">
    <property type="entry name" value="MFS_Tpo1_MDR_like"/>
    <property type="match status" value="1"/>
</dbReference>
<evidence type="ECO:0000259" key="8">
    <source>
        <dbReference type="PROSITE" id="PS50850"/>
    </source>
</evidence>
<dbReference type="GO" id="GO:0005886">
    <property type="term" value="C:plasma membrane"/>
    <property type="evidence" value="ECO:0007669"/>
    <property type="project" value="TreeGrafter"/>
</dbReference>
<feature type="transmembrane region" description="Helical" evidence="7">
    <location>
        <begin position="139"/>
        <end position="157"/>
    </location>
</feature>
<dbReference type="InterPro" id="IPR011701">
    <property type="entry name" value="MFS"/>
</dbReference>
<gene>
    <name evidence="9" type="ORF">ACRE_043540</name>
</gene>
<keyword evidence="4 7" id="KW-0472">Membrane</keyword>
<evidence type="ECO:0000313" key="9">
    <source>
        <dbReference type="EMBL" id="KFH44863.1"/>
    </source>
</evidence>
<dbReference type="OrthoDB" id="9986881at2759"/>
<evidence type="ECO:0000256" key="4">
    <source>
        <dbReference type="ARBA" id="ARBA00023136"/>
    </source>
</evidence>
<dbReference type="Pfam" id="PF07690">
    <property type="entry name" value="MFS_1"/>
    <property type="match status" value="1"/>
</dbReference>
<dbReference type="Proteomes" id="UP000029964">
    <property type="component" value="Unassembled WGS sequence"/>
</dbReference>
<feature type="compositionally biased region" description="Basic and acidic residues" evidence="6">
    <location>
        <begin position="1"/>
        <end position="10"/>
    </location>
</feature>
<feature type="region of interest" description="Disordered" evidence="6">
    <location>
        <begin position="1"/>
        <end position="58"/>
    </location>
</feature>
<name>A0A086T681_HAPC1</name>
<organism evidence="9 10">
    <name type="scientific">Hapsidospora chrysogenum (strain ATCC 11550 / CBS 779.69 / DSM 880 / IAM 14645 / JCM 23072 / IMI 49137)</name>
    <name type="common">Acremonium chrysogenum</name>
    <dbReference type="NCBI Taxonomy" id="857340"/>
    <lineage>
        <taxon>Eukaryota</taxon>
        <taxon>Fungi</taxon>
        <taxon>Dikarya</taxon>
        <taxon>Ascomycota</taxon>
        <taxon>Pezizomycotina</taxon>
        <taxon>Sordariomycetes</taxon>
        <taxon>Hypocreomycetidae</taxon>
        <taxon>Hypocreales</taxon>
        <taxon>Bionectriaceae</taxon>
        <taxon>Hapsidospora</taxon>
    </lineage>
</organism>
<keyword evidence="3 7" id="KW-1133">Transmembrane helix</keyword>
<evidence type="ECO:0000256" key="5">
    <source>
        <dbReference type="ARBA" id="ARBA00023180"/>
    </source>
</evidence>
<feature type="transmembrane region" description="Helical" evidence="7">
    <location>
        <begin position="197"/>
        <end position="217"/>
    </location>
</feature>
<feature type="transmembrane region" description="Helical" evidence="7">
    <location>
        <begin position="390"/>
        <end position="418"/>
    </location>
</feature>
<keyword evidence="5" id="KW-0325">Glycoprotein</keyword>
<accession>A0A086T681</accession>
<dbReference type="InterPro" id="IPR036259">
    <property type="entry name" value="MFS_trans_sf"/>
</dbReference>
<feature type="transmembrane region" description="Helical" evidence="7">
    <location>
        <begin position="286"/>
        <end position="307"/>
    </location>
</feature>
<feature type="transmembrane region" description="Helical" evidence="7">
    <location>
        <begin position="169"/>
        <end position="190"/>
    </location>
</feature>
<feature type="transmembrane region" description="Helical" evidence="7">
    <location>
        <begin position="229"/>
        <end position="249"/>
    </location>
</feature>
<evidence type="ECO:0000256" key="2">
    <source>
        <dbReference type="ARBA" id="ARBA00022692"/>
    </source>
</evidence>
<evidence type="ECO:0000256" key="3">
    <source>
        <dbReference type="ARBA" id="ARBA00022989"/>
    </source>
</evidence>
<feature type="transmembrane region" description="Helical" evidence="7">
    <location>
        <begin position="72"/>
        <end position="93"/>
    </location>
</feature>
<evidence type="ECO:0000256" key="1">
    <source>
        <dbReference type="ARBA" id="ARBA00004141"/>
    </source>
</evidence>
<sequence>MEDPERRALEDSSATEAELPHSPDGSEKPTNQQSLRSLTGSGTQLGDDPDLVTWDGPHDKDDPQNFSLARKLLITAIWIYGCLVTCIASSIFSSAHDAIVAEFNASPTVATLGVSLFLLGYTVAPPLWGPLSERFGRRWPMLLGTLLFTIFCVPVAVADNLETVLVGRFLQAAGGSAAMSLAGGGLVDIWSPEQRGLAVVGMVSAVFGSPIIAPVMGNFIAASHLGWRWTQWISCIMGGSCTVLVLFCLPETLPPLILQSRAAKMRREGNPNARSEFDGTQKGIKALVQSFIFGILYLVFVAYPYAFRRVRGWELGVSSLPFLGMFVGVILGALVLIVHTRAQLVRASKTTACGKGKLLVPEDRLPMMTVGGCLIPVGLFIFAWTSDPSIHWSGMVVGGSVLMGMGMYMVFAQCFAYLMDVYAPIANSAMASNTFVRSAFGAGFPLFAPSMYDALGVDWATSTLGFVSIAMIPIPILYYRFGARIRSWSKNSVSVT</sequence>
<feature type="transmembrane region" description="Helical" evidence="7">
    <location>
        <begin position="319"/>
        <end position="339"/>
    </location>
</feature>
<feature type="transmembrane region" description="Helical" evidence="7">
    <location>
        <begin position="365"/>
        <end position="384"/>
    </location>
</feature>
<dbReference type="SUPFAM" id="SSF103473">
    <property type="entry name" value="MFS general substrate transporter"/>
    <property type="match status" value="1"/>
</dbReference>
<evidence type="ECO:0000313" key="10">
    <source>
        <dbReference type="Proteomes" id="UP000029964"/>
    </source>
</evidence>
<dbReference type="Gene3D" id="1.20.1250.20">
    <property type="entry name" value="MFS general substrate transporter like domains"/>
    <property type="match status" value="1"/>
</dbReference>
<dbReference type="AlphaFoldDB" id="A0A086T681"/>
<dbReference type="PANTHER" id="PTHR23502">
    <property type="entry name" value="MAJOR FACILITATOR SUPERFAMILY"/>
    <property type="match status" value="1"/>
</dbReference>
<feature type="transmembrane region" description="Helical" evidence="7">
    <location>
        <begin position="105"/>
        <end position="127"/>
    </location>
</feature>
<evidence type="ECO:0000256" key="7">
    <source>
        <dbReference type="SAM" id="Phobius"/>
    </source>
</evidence>
<feature type="domain" description="Major facilitator superfamily (MFS) profile" evidence="8">
    <location>
        <begin position="74"/>
        <end position="486"/>
    </location>
</feature>
<dbReference type="FunFam" id="1.20.1250.20:FF:000011">
    <property type="entry name" value="MFS multidrug transporter, putative"/>
    <property type="match status" value="1"/>
</dbReference>
<keyword evidence="2 7" id="KW-0812">Transmembrane</keyword>
<dbReference type="HOGENOM" id="CLU_008455_11_4_1"/>
<protein>
    <submittedName>
        <fullName evidence="9">Putative MFS-type transporter-like protein</fullName>
    </submittedName>
</protein>
<feature type="transmembrane region" description="Helical" evidence="7">
    <location>
        <begin position="459"/>
        <end position="481"/>
    </location>
</feature>